<dbReference type="RefSeq" id="WP_083956833.1">
    <property type="nucleotide sequence ID" value="NZ_JBHIWA010000021.1"/>
</dbReference>
<dbReference type="Gene3D" id="3.30.70.270">
    <property type="match status" value="1"/>
</dbReference>
<dbReference type="InterPro" id="IPR035965">
    <property type="entry name" value="PAS-like_dom_sf"/>
</dbReference>
<keyword evidence="2" id="KW-0812">Transmembrane</keyword>
<dbReference type="NCBIfam" id="TIGR00254">
    <property type="entry name" value="GGDEF"/>
    <property type="match status" value="1"/>
</dbReference>
<dbReference type="InterPro" id="IPR029787">
    <property type="entry name" value="Nucleotide_cyclase"/>
</dbReference>
<dbReference type="AlphaFoldDB" id="A0A2A4IBB8"/>
<feature type="domain" description="GGDEF" evidence="5">
    <location>
        <begin position="386"/>
        <end position="519"/>
    </location>
</feature>
<organism evidence="6 7">
    <name type="scientific">Sphingomonas adhaesiva</name>
    <dbReference type="NCBI Taxonomy" id="28212"/>
    <lineage>
        <taxon>Bacteria</taxon>
        <taxon>Pseudomonadati</taxon>
        <taxon>Pseudomonadota</taxon>
        <taxon>Alphaproteobacteria</taxon>
        <taxon>Sphingomonadales</taxon>
        <taxon>Sphingomonadaceae</taxon>
        <taxon>Sphingomonas</taxon>
    </lineage>
</organism>
<name>A0A2A4IBB8_9SPHN</name>
<feature type="domain" description="EAL" evidence="4">
    <location>
        <begin position="528"/>
        <end position="779"/>
    </location>
</feature>
<dbReference type="InterPro" id="IPR043128">
    <property type="entry name" value="Rev_trsase/Diguanyl_cyclase"/>
</dbReference>
<dbReference type="InterPro" id="IPR000700">
    <property type="entry name" value="PAS-assoc_C"/>
</dbReference>
<dbReference type="SUPFAM" id="SSF141868">
    <property type="entry name" value="EAL domain-like"/>
    <property type="match status" value="1"/>
</dbReference>
<comment type="caution">
    <text evidence="6">The sequence shown here is derived from an EMBL/GenBank/DDBJ whole genome shotgun (WGS) entry which is preliminary data.</text>
</comment>
<evidence type="ECO:0000259" key="4">
    <source>
        <dbReference type="PROSITE" id="PS50883"/>
    </source>
</evidence>
<dbReference type="SUPFAM" id="SSF55073">
    <property type="entry name" value="Nucleotide cyclase"/>
    <property type="match status" value="1"/>
</dbReference>
<dbReference type="InterPro" id="IPR052155">
    <property type="entry name" value="Biofilm_reg_signaling"/>
</dbReference>
<evidence type="ECO:0000256" key="1">
    <source>
        <dbReference type="SAM" id="MobiDB-lite"/>
    </source>
</evidence>
<dbReference type="InterPro" id="IPR035919">
    <property type="entry name" value="EAL_sf"/>
</dbReference>
<gene>
    <name evidence="6" type="ORF">COA07_07175</name>
</gene>
<dbReference type="InterPro" id="IPR000160">
    <property type="entry name" value="GGDEF_dom"/>
</dbReference>
<dbReference type="SUPFAM" id="SSF141371">
    <property type="entry name" value="PilZ domain-like"/>
    <property type="match status" value="1"/>
</dbReference>
<dbReference type="Pfam" id="PF00563">
    <property type="entry name" value="EAL"/>
    <property type="match status" value="1"/>
</dbReference>
<feature type="transmembrane region" description="Helical" evidence="2">
    <location>
        <begin position="139"/>
        <end position="158"/>
    </location>
</feature>
<feature type="transmembrane region" description="Helical" evidence="2">
    <location>
        <begin position="170"/>
        <end position="195"/>
    </location>
</feature>
<dbReference type="PROSITE" id="PS50887">
    <property type="entry name" value="GGDEF"/>
    <property type="match status" value="1"/>
</dbReference>
<dbReference type="SMART" id="SM00267">
    <property type="entry name" value="GGDEF"/>
    <property type="match status" value="1"/>
</dbReference>
<feature type="region of interest" description="Disordered" evidence="1">
    <location>
        <begin position="869"/>
        <end position="903"/>
    </location>
</feature>
<dbReference type="InterPro" id="IPR001633">
    <property type="entry name" value="EAL_dom"/>
</dbReference>
<evidence type="ECO:0000259" key="3">
    <source>
        <dbReference type="PROSITE" id="PS50113"/>
    </source>
</evidence>
<evidence type="ECO:0000313" key="7">
    <source>
        <dbReference type="Proteomes" id="UP000218323"/>
    </source>
</evidence>
<feature type="compositionally biased region" description="Low complexity" evidence="1">
    <location>
        <begin position="882"/>
        <end position="891"/>
    </location>
</feature>
<dbReference type="GO" id="GO:0035438">
    <property type="term" value="F:cyclic-di-GMP binding"/>
    <property type="evidence" value="ECO:0007669"/>
    <property type="project" value="InterPro"/>
</dbReference>
<reference evidence="6 7" key="1">
    <citation type="submission" date="2017-09" db="EMBL/GenBank/DDBJ databases">
        <title>Sphingomonas adhaesiva DSM 7418, whole genome shotgun sequence.</title>
        <authorList>
            <person name="Feng G."/>
            <person name="Zhu H."/>
        </authorList>
    </citation>
    <scope>NUCLEOTIDE SEQUENCE [LARGE SCALE GENOMIC DNA]</scope>
    <source>
        <strain evidence="6 7">DSM 7418</strain>
    </source>
</reference>
<dbReference type="CDD" id="cd01948">
    <property type="entry name" value="EAL"/>
    <property type="match status" value="1"/>
</dbReference>
<dbReference type="CDD" id="cd01949">
    <property type="entry name" value="GGDEF"/>
    <property type="match status" value="1"/>
</dbReference>
<evidence type="ECO:0000313" key="6">
    <source>
        <dbReference type="EMBL" id="PCG15294.1"/>
    </source>
</evidence>
<dbReference type="EMBL" id="NWVC01000002">
    <property type="protein sequence ID" value="PCG15294.1"/>
    <property type="molecule type" value="Genomic_DNA"/>
</dbReference>
<protein>
    <submittedName>
        <fullName evidence="6">Diguanylate cyclase</fullName>
    </submittedName>
</protein>
<dbReference type="PANTHER" id="PTHR44757:SF2">
    <property type="entry name" value="BIOFILM ARCHITECTURE MAINTENANCE PROTEIN MBAA"/>
    <property type="match status" value="1"/>
</dbReference>
<dbReference type="Pfam" id="PF00990">
    <property type="entry name" value="GGDEF"/>
    <property type="match status" value="1"/>
</dbReference>
<dbReference type="Gene3D" id="3.20.20.450">
    <property type="entry name" value="EAL domain"/>
    <property type="match status" value="1"/>
</dbReference>
<feature type="compositionally biased region" description="Basic and acidic residues" evidence="1">
    <location>
        <begin position="869"/>
        <end position="881"/>
    </location>
</feature>
<feature type="transmembrane region" description="Helical" evidence="2">
    <location>
        <begin position="46"/>
        <end position="67"/>
    </location>
</feature>
<dbReference type="Gene3D" id="3.30.450.20">
    <property type="entry name" value="PAS domain"/>
    <property type="match status" value="1"/>
</dbReference>
<keyword evidence="2" id="KW-0472">Membrane</keyword>
<dbReference type="Proteomes" id="UP000218323">
    <property type="component" value="Unassembled WGS sequence"/>
</dbReference>
<keyword evidence="2" id="KW-1133">Transmembrane helix</keyword>
<keyword evidence="7" id="KW-1185">Reference proteome</keyword>
<dbReference type="Pfam" id="PF07238">
    <property type="entry name" value="PilZ"/>
    <property type="match status" value="1"/>
</dbReference>
<feature type="transmembrane region" description="Helical" evidence="2">
    <location>
        <begin position="73"/>
        <end position="96"/>
    </location>
</feature>
<evidence type="ECO:0000259" key="5">
    <source>
        <dbReference type="PROSITE" id="PS50887"/>
    </source>
</evidence>
<dbReference type="PROSITE" id="PS50883">
    <property type="entry name" value="EAL"/>
    <property type="match status" value="1"/>
</dbReference>
<accession>A0A2A4IBB8</accession>
<feature type="domain" description="PAC" evidence="3">
    <location>
        <begin position="300"/>
        <end position="354"/>
    </location>
</feature>
<dbReference type="PROSITE" id="PS50113">
    <property type="entry name" value="PAC"/>
    <property type="match status" value="1"/>
</dbReference>
<dbReference type="SUPFAM" id="SSF55785">
    <property type="entry name" value="PYP-like sensor domain (PAS domain)"/>
    <property type="match status" value="1"/>
</dbReference>
<sequence>MTRLREPDLDPDAGRGLGDLLGLTPARDDRCEDERRDTLRAAAARWPAALALLLLVPATLIALAAQLGRHDLALSLALRAAPALVLAPACLVILNGRGLGWMMAHRRAAALSLAAAWIALSLSLLGSDVAAFADGIEEAATVALTGTVVVVAIGLHPVRPAAIAFAQMFAAVMIANDGVTPASLAALAIATLYTLDQLRVGVAERRDARARRLADAEGTRARLLLGEYETHGAGWFWQTDRHGRISYLSAKVAQQVRGASGADVGDADPIGQPLTAIFSVESQQLDTERTLSFHMSSRTSFSDYTVCPAAADAPERWWSISGRAIHDDLGRFQGFAGWGADLTARRRADAEIARLALFDSLTGLANRQRMRLSLEQALTPQAGGHGSTGLFLLDLDRFKAVNDTLGHQVGDELLKEVAQRLQRTIGDAGLVGRLGGDEFQVVIPREGNRDRLAALADRVIAALSLPYHIDHATLSIGCSIGIAVAPLHGDSPETLVRNADLALYAAKADGRGVHRFYREELLEGAQNRKRLEDDLRQALGRDQFHLTYQPVVSTKDALIVGYEALLRWEHPQRGAISPTDFVPVAEECGLIESIGEWVMRTACMEAAGWPDHVRVAVNVSPIQFANSALPAIVTSALAASGLAPHRLELEITEGVFLNEDASSEQMFRTLKAIGVRLALDDFGTGYSSLGYLKKAPFDKIKIDQSFVRGAIQPGNRNAAIIKAIVSLADTLGMETTAEGVEQQDEIALIRDLGCSHIQGYVYGRPARLATVRDQLAAAGGYAVAIGHKTSRAIRQKMLRTARLTLGDESGEVRIRDLSATGVMIDGIDLPDEAVGYPVRIELEEGRWVAAVIRWVDDGRAGLRFDHALAGREKDDAGEGEARAAGASSSSSPSPPARRARGRR</sequence>
<proteinExistence type="predicted"/>
<dbReference type="InterPro" id="IPR009875">
    <property type="entry name" value="PilZ_domain"/>
</dbReference>
<feature type="transmembrane region" description="Helical" evidence="2">
    <location>
        <begin position="108"/>
        <end position="133"/>
    </location>
</feature>
<dbReference type="SMART" id="SM00052">
    <property type="entry name" value="EAL"/>
    <property type="match status" value="1"/>
</dbReference>
<dbReference type="PANTHER" id="PTHR44757">
    <property type="entry name" value="DIGUANYLATE CYCLASE DGCP"/>
    <property type="match status" value="1"/>
</dbReference>
<evidence type="ECO:0000256" key="2">
    <source>
        <dbReference type="SAM" id="Phobius"/>
    </source>
</evidence>